<dbReference type="Gene3D" id="3.40.630.30">
    <property type="match status" value="1"/>
</dbReference>
<evidence type="ECO:0008006" key="3">
    <source>
        <dbReference type="Google" id="ProtNLM"/>
    </source>
</evidence>
<proteinExistence type="predicted"/>
<reference evidence="1 2" key="1">
    <citation type="submission" date="2017-07" db="EMBL/GenBank/DDBJ databases">
        <title>Flavobacterium cyanobacteriorum sp. nov., isolated from cyanobacterial aggregates in a eutrophic lake.</title>
        <authorList>
            <person name="Cai H."/>
        </authorList>
    </citation>
    <scope>NUCLEOTIDE SEQUENCE [LARGE SCALE GENOMIC DNA]</scope>
    <source>
        <strain evidence="1 2">TH167</strain>
    </source>
</reference>
<name>A0A255ZPH0_9FLAO</name>
<accession>A0A255ZPH0</accession>
<dbReference type="Proteomes" id="UP000216035">
    <property type="component" value="Unassembled WGS sequence"/>
</dbReference>
<evidence type="ECO:0000313" key="2">
    <source>
        <dbReference type="Proteomes" id="UP000216035"/>
    </source>
</evidence>
<protein>
    <recommendedName>
        <fullName evidence="3">BioF2-like acetyltransferase domain-containing protein</fullName>
    </recommendedName>
</protein>
<dbReference type="OrthoDB" id="9808687at2"/>
<dbReference type="RefSeq" id="WP_094486638.1">
    <property type="nucleotide sequence ID" value="NZ_NOXX01000203.1"/>
</dbReference>
<organism evidence="1 2">
    <name type="scientific">Flavobacterium aurantiibacter</name>
    <dbReference type="NCBI Taxonomy" id="2023067"/>
    <lineage>
        <taxon>Bacteria</taxon>
        <taxon>Pseudomonadati</taxon>
        <taxon>Bacteroidota</taxon>
        <taxon>Flavobacteriia</taxon>
        <taxon>Flavobacteriales</taxon>
        <taxon>Flavobacteriaceae</taxon>
        <taxon>Flavobacterium</taxon>
    </lineage>
</organism>
<dbReference type="SUPFAM" id="SSF55729">
    <property type="entry name" value="Acyl-CoA N-acyltransferases (Nat)"/>
    <property type="match status" value="1"/>
</dbReference>
<dbReference type="InterPro" id="IPR016181">
    <property type="entry name" value="Acyl_CoA_acyltransferase"/>
</dbReference>
<sequence length="310" mass="35802">MLNLIRYQADLRPIWDAFVRNSCNGTFLFERDFMDYHADRFQDFSVLIFKKNQLIAVFPATVSQNKISSHAGLSYGGLIYDKMSQQTSNDILEALISFYESAGISEISCKLIPEIYNQKPANHWEYSLFQKGAQLYRNDALSAIDYSFPIAFSDLRNRHLKAAAQSDVQISNKTDLSTFWNEVLIPVLQQRHGIEPVHTAAEITLLQQRFPENIILYTMSLNQQLLGGTVLFVTRQTVHAQYIAMRKDREIKGAFDRLFAQIILEFKDKKFFSFGISTERDGMYLNSGLIAWKESFGAQTYCQRFYRLTI</sequence>
<evidence type="ECO:0000313" key="1">
    <source>
        <dbReference type="EMBL" id="OYQ43477.1"/>
    </source>
</evidence>
<comment type="caution">
    <text evidence="1">The sequence shown here is derived from an EMBL/GenBank/DDBJ whole genome shotgun (WGS) entry which is preliminary data.</text>
</comment>
<dbReference type="EMBL" id="NOXX01000203">
    <property type="protein sequence ID" value="OYQ43477.1"/>
    <property type="molecule type" value="Genomic_DNA"/>
</dbReference>
<keyword evidence="2" id="KW-1185">Reference proteome</keyword>
<gene>
    <name evidence="1" type="ORF">CHX27_10005</name>
</gene>
<dbReference type="AlphaFoldDB" id="A0A255ZPH0"/>